<dbReference type="STRING" id="2316362.A0A4Q2DF29"/>
<dbReference type="InterPro" id="IPR036047">
    <property type="entry name" value="F-box-like_dom_sf"/>
</dbReference>
<proteinExistence type="predicted"/>
<feature type="region of interest" description="Disordered" evidence="1">
    <location>
        <begin position="709"/>
        <end position="764"/>
    </location>
</feature>
<dbReference type="EMBL" id="SDEE01000272">
    <property type="protein sequence ID" value="RXW18353.1"/>
    <property type="molecule type" value="Genomic_DNA"/>
</dbReference>
<sequence length="1449" mass="159277">MGPKSAYSTPPLTSLPPELLIHILSYLDVQSLVSIQLVSKTFDALLKDHLNESVIWRNACITHRLIGFAEQSETSTSDSSLTASNEANQSRAGGSVGSEPPRREWGRWREWVEKQSRLGGSKGEATDVVWSDVLDLYSSQSLKGLSTDVNWKAFFKRRLEIHRSFVGQLPSDIICYKDSDSSSTNPYRNDNDDDSYLAKLRRIYEALMRIHDERKKLPSSAVPRLTIRYPFIFGADGDDDNDEETEFYLDSGASAEPQKAGHSDSDADSTEGIAAPSIPALTDSLLSRYLYTLGRIVPTNEKVHRIKVDEKNGFFLTTSRAGGLVVRDVESKRVLWELPKSYVRIYSHLEYENGYIIFDRTNGSQEVWRSSSIPAPRSPSARVLQPDERQHLASALAAPSFPSPSSDDDDDKDARIRGELRSEAMSTSYPPTRQRLLDMASTQTSSSGGTTKKEKSSLLPIEAIVRCALRLSGETAMVDAGVGIPGLDFDVLESVWKGEGNVWDEDPVKRRQDSGAAASGSVDMDEGGTSSVCSGNVFEKDGGEETRGEAGKKATPHRLSPYFVPHFVIPVPQIQVTTQGHQPVTQTVEDPTRAYRFVYPYLLAASPHRAGVWDVRTGEQVQVEENIQNIAIPEGYGRDSEFDLLGSEGERGGRGGGSTAGQSVAETPHPQGVMAVFGLSASSSGISTFVQGNENSDDDRIDEEHHMLGVNVHPPPYSGPQPGGVAPSSSKSKGKETVMFEEREEDQGDQEDEEEDPIFPTFKPFKSGWWDANSTFSGNGFSSSSSRGTHPSSSSTSTPTIATNADSTSKSEVENDGRRKRGDPLALISNIFTQLGNINYVELGERWIFLCGHECVRVFAREKEFFEDDSPSTTKTGSTTARTTLSTSSNTDNRGGNGTPRPQPPANSHWTPEDFTSLTPGSLVLRIPSDKIQYSRWSAALGSQSYRPHWGSEVIRQEVVWDDEMARQSEESVNVGVVDSPGLSRMRQRNRGRFQPRRGGFVHGAGGNQAGHEEEDQEREANGLGRMIKRRKRMYDEFIAVHISPCQNHLALLLSSSRLIFIPHFERLIRAEEDLWDVGVDVQLGSVRCPSVHLSYGGGEARGGGSAGRVGVVTQQGIYVITPSLKQQSLSNSTSSSSARPVELIVMRLAPSFMDPSRLIDVSCLQISDTGVWVNYDAPEPPKIETEGEVQAKGREKLEKGKGRYQRKMTSGSGGQSGSGVVPSYGEEDEDDEMFGEHDDENEMGDEDQWEDVNSDEDDEEDETDDEALEPNPYGDDEASEPSPYHRLEPGQTVPLVSASRSAWVIDPRYPMVAIKSRTHAAVEAAAVSSSSAALNPSTGTSTSRTVVDKGKWTARADHPASKSNSRKSPLSYHTPGKARRWVNQQFPMDATPPSQFQVRGGKCKWNHAEVSSTGRKLEVSMEREAILHDSQFTMTLSEKRIIMQIYVG</sequence>
<evidence type="ECO:0000313" key="4">
    <source>
        <dbReference type="Proteomes" id="UP000290288"/>
    </source>
</evidence>
<feature type="compositionally biased region" description="Polar residues" evidence="1">
    <location>
        <begin position="906"/>
        <end position="915"/>
    </location>
</feature>
<feature type="region of interest" description="Disordered" evidence="1">
    <location>
        <begin position="76"/>
        <end position="102"/>
    </location>
</feature>
<feature type="region of interest" description="Disordered" evidence="1">
    <location>
        <begin position="393"/>
        <end position="413"/>
    </location>
</feature>
<feature type="compositionally biased region" description="Acidic residues" evidence="1">
    <location>
        <begin position="742"/>
        <end position="757"/>
    </location>
</feature>
<feature type="region of interest" description="Disordered" evidence="1">
    <location>
        <begin position="642"/>
        <end position="666"/>
    </location>
</feature>
<dbReference type="Gene3D" id="1.20.1280.50">
    <property type="match status" value="1"/>
</dbReference>
<feature type="region of interest" description="Disordered" evidence="1">
    <location>
        <begin position="866"/>
        <end position="915"/>
    </location>
</feature>
<comment type="caution">
    <text evidence="3">The sequence shown here is derived from an EMBL/GenBank/DDBJ whole genome shotgun (WGS) entry which is preliminary data.</text>
</comment>
<evidence type="ECO:0000313" key="3">
    <source>
        <dbReference type="EMBL" id="RXW18353.1"/>
    </source>
</evidence>
<feature type="compositionally biased region" description="Basic and acidic residues" evidence="1">
    <location>
        <begin position="1180"/>
        <end position="1202"/>
    </location>
</feature>
<reference evidence="3 4" key="1">
    <citation type="submission" date="2019-01" db="EMBL/GenBank/DDBJ databases">
        <title>Draft genome sequence of Psathyrella aberdarensis IHI B618.</title>
        <authorList>
            <person name="Buettner E."/>
            <person name="Kellner H."/>
        </authorList>
    </citation>
    <scope>NUCLEOTIDE SEQUENCE [LARGE SCALE GENOMIC DNA]</scope>
    <source>
        <strain evidence="3 4">IHI B618</strain>
    </source>
</reference>
<organism evidence="3 4">
    <name type="scientific">Candolleomyces aberdarensis</name>
    <dbReference type="NCBI Taxonomy" id="2316362"/>
    <lineage>
        <taxon>Eukaryota</taxon>
        <taxon>Fungi</taxon>
        <taxon>Dikarya</taxon>
        <taxon>Basidiomycota</taxon>
        <taxon>Agaricomycotina</taxon>
        <taxon>Agaricomycetes</taxon>
        <taxon>Agaricomycetidae</taxon>
        <taxon>Agaricales</taxon>
        <taxon>Agaricineae</taxon>
        <taxon>Psathyrellaceae</taxon>
        <taxon>Candolleomyces</taxon>
    </lineage>
</organism>
<feature type="compositionally biased region" description="Polar residues" evidence="1">
    <location>
        <begin position="1335"/>
        <end position="1346"/>
    </location>
</feature>
<gene>
    <name evidence="3" type="ORF">EST38_g7509</name>
</gene>
<feature type="compositionally biased region" description="Low complexity" evidence="1">
    <location>
        <begin position="393"/>
        <end position="405"/>
    </location>
</feature>
<feature type="region of interest" description="Disordered" evidence="1">
    <location>
        <begin position="994"/>
        <end position="1018"/>
    </location>
</feature>
<feature type="region of interest" description="Disordered" evidence="1">
    <location>
        <begin position="252"/>
        <end position="274"/>
    </location>
</feature>
<feature type="compositionally biased region" description="Low complexity" evidence="1">
    <location>
        <begin position="780"/>
        <end position="800"/>
    </location>
</feature>
<dbReference type="SMART" id="SM00256">
    <property type="entry name" value="FBOX"/>
    <property type="match status" value="1"/>
</dbReference>
<dbReference type="Pfam" id="PF12937">
    <property type="entry name" value="F-box-like"/>
    <property type="match status" value="1"/>
</dbReference>
<feature type="compositionally biased region" description="Polar residues" evidence="1">
    <location>
        <begin position="76"/>
        <end position="92"/>
    </location>
</feature>
<feature type="region of interest" description="Disordered" evidence="1">
    <location>
        <begin position="1333"/>
        <end position="1375"/>
    </location>
</feature>
<dbReference type="SUPFAM" id="SSF81383">
    <property type="entry name" value="F-box domain"/>
    <property type="match status" value="1"/>
</dbReference>
<feature type="compositionally biased region" description="Acidic residues" evidence="1">
    <location>
        <begin position="1226"/>
        <end position="1280"/>
    </location>
</feature>
<dbReference type="PANTHER" id="PTHR35711:SF1">
    <property type="entry name" value="ECTODERMAL, ISOFORM F"/>
    <property type="match status" value="1"/>
</dbReference>
<accession>A0A4Q2DF29</accession>
<feature type="region of interest" description="Disordered" evidence="1">
    <location>
        <begin position="503"/>
        <end position="556"/>
    </location>
</feature>
<dbReference type="OrthoDB" id="550575at2759"/>
<feature type="compositionally biased region" description="Low complexity" evidence="1">
    <location>
        <begin position="871"/>
        <end position="891"/>
    </location>
</feature>
<dbReference type="Proteomes" id="UP000290288">
    <property type="component" value="Unassembled WGS sequence"/>
</dbReference>
<protein>
    <recommendedName>
        <fullName evidence="2">F-box domain-containing protein</fullName>
    </recommendedName>
</protein>
<keyword evidence="4" id="KW-1185">Reference proteome</keyword>
<feature type="compositionally biased region" description="Basic and acidic residues" evidence="1">
    <location>
        <begin position="1347"/>
        <end position="1361"/>
    </location>
</feature>
<dbReference type="InterPro" id="IPR001810">
    <property type="entry name" value="F-box_dom"/>
</dbReference>
<name>A0A4Q2DF29_9AGAR</name>
<evidence type="ECO:0000256" key="1">
    <source>
        <dbReference type="SAM" id="MobiDB-lite"/>
    </source>
</evidence>
<feature type="region of interest" description="Disordered" evidence="1">
    <location>
        <begin position="780"/>
        <end position="821"/>
    </location>
</feature>
<feature type="domain" description="F-box" evidence="2">
    <location>
        <begin position="9"/>
        <end position="59"/>
    </location>
</feature>
<feature type="region of interest" description="Disordered" evidence="1">
    <location>
        <begin position="1174"/>
        <end position="1292"/>
    </location>
</feature>
<dbReference type="PROSITE" id="PS50181">
    <property type="entry name" value="FBOX"/>
    <property type="match status" value="1"/>
</dbReference>
<dbReference type="PANTHER" id="PTHR35711">
    <property type="entry name" value="EXPRESSED PROTEIN"/>
    <property type="match status" value="1"/>
</dbReference>
<evidence type="ECO:0000259" key="2">
    <source>
        <dbReference type="PROSITE" id="PS50181"/>
    </source>
</evidence>
<feature type="compositionally biased region" description="Basic and acidic residues" evidence="1">
    <location>
        <begin position="538"/>
        <end position="552"/>
    </location>
</feature>